<dbReference type="PROSITE" id="PS00108">
    <property type="entry name" value="PROTEIN_KINASE_ST"/>
    <property type="match status" value="1"/>
</dbReference>
<dbReference type="AlphaFoldDB" id="A0A330M6W1"/>
<evidence type="ECO:0000256" key="1">
    <source>
        <dbReference type="ARBA" id="ARBA00022679"/>
    </source>
</evidence>
<dbReference type="GO" id="GO:0005524">
    <property type="term" value="F:ATP binding"/>
    <property type="evidence" value="ECO:0007669"/>
    <property type="project" value="UniProtKB-UniRule"/>
</dbReference>
<gene>
    <name evidence="8" type="ORF">SHEWBE_3869</name>
</gene>
<dbReference type="InterPro" id="IPR008271">
    <property type="entry name" value="Ser/Thr_kinase_AS"/>
</dbReference>
<dbReference type="Proteomes" id="UP000250123">
    <property type="component" value="Chromosome SHEWBE"/>
</dbReference>
<dbReference type="InterPro" id="IPR011009">
    <property type="entry name" value="Kinase-like_dom_sf"/>
</dbReference>
<dbReference type="PROSITE" id="PS50011">
    <property type="entry name" value="PROTEIN_KINASE_DOM"/>
    <property type="match status" value="1"/>
</dbReference>
<evidence type="ECO:0000313" key="8">
    <source>
        <dbReference type="EMBL" id="SQH77832.1"/>
    </source>
</evidence>
<evidence type="ECO:0000313" key="9">
    <source>
        <dbReference type="Proteomes" id="UP000250123"/>
    </source>
</evidence>
<keyword evidence="3 8" id="KW-0418">Kinase</keyword>
<dbReference type="Gene3D" id="1.10.510.10">
    <property type="entry name" value="Transferase(Phosphotransferase) domain 1"/>
    <property type="match status" value="1"/>
</dbReference>
<dbReference type="InterPro" id="IPR000719">
    <property type="entry name" value="Prot_kinase_dom"/>
</dbReference>
<reference evidence="9" key="1">
    <citation type="submission" date="2018-06" db="EMBL/GenBank/DDBJ databases">
        <authorList>
            <person name="Cea G.-C."/>
            <person name="William W."/>
        </authorList>
    </citation>
    <scope>NUCLEOTIDE SEQUENCE [LARGE SCALE GENOMIC DNA]</scope>
    <source>
        <strain evidence="9">DB21MT-2</strain>
    </source>
</reference>
<evidence type="ECO:0000256" key="3">
    <source>
        <dbReference type="ARBA" id="ARBA00022777"/>
    </source>
</evidence>
<sequence>MQNLYEHYCHLSTLNEKGKSNYIESLKHDEATYIALKNMLMDVNLDITQIFNESIELAGEQITGNLKTGDDVSKYKITKLLGKGGMGSVYLGKRQDGEYTQDVAIKVVPIALLSNESEQVFNYEAQTLASLSHPNVVSVLDAGRDERGFAYIVMQYINGQTLSKYVKNNRLTEQQKLELFIQVIDGITHAHANQILHRDIKPENILVDEQGQVHIIDFGISKFINSQKSENTKSYFNAISFSYASPEQKSGKRIEIASDIYSLGKVLSTLIGDNVTLKSITFKATQDDPRQRYQTTTEFKADIDGFLCNRPIAALNNPCYNSKLWFKRNYVRFSLVMIMTLVSLFSAGKYYDSYIYSQQQALLADSNLKLAENMLKQVDVKVVTEVERQRALVNSARSIDISLLPLEQAVRFTLSLANAYKTIGDYKQCQLYTSQLSKLTNGNVRFKIENLIARKIQIELNVLNNNNKEMQHDLIALNEDVLKLTDLSDNRLFSLIDWEVGTTTISNVELQKLFSLLTSHLEPVNRNQEVLLEHIKLIAISNISKSEQLSGVEALLELVESNISDISSKRWVSLLHDWYLMSNIQGKQSANNISDRLVKNAQLLQSLLDSDHPSVYVLAILAKQTSVINDFILPANISEIYNSIDTNVIPPSYQTNYFIIELAESIKNNELEKSYDIMSNVYDNLPNYGENALNYYLQFTVFANKFDRQDIYLDHLTTLIEHYKEKNNLGHAAYFTYSLCSNSASLDKNYSSFFEIGIDACEKSMEFYKKYQGEDSNFYILSLLSNLRHLTNSDDFHGVERFANEARRLKEYISYPTTEKKYYMTLVKAYIDLKKYDAAAKTLSEFEDSSTSDSFDKYLLKVDLLSITKRFDELNFALNSIPSIDCNSVSISDIEHFNTYQKKSNASQIVICEGKPHWTDIVNNPKLAEEIYSSVDRFVTTL</sequence>
<feature type="domain" description="Protein kinase" evidence="7">
    <location>
        <begin position="75"/>
        <end position="423"/>
    </location>
</feature>
<evidence type="ECO:0000259" key="7">
    <source>
        <dbReference type="PROSITE" id="PS50011"/>
    </source>
</evidence>
<evidence type="ECO:0000256" key="5">
    <source>
        <dbReference type="PROSITE-ProRule" id="PRU10141"/>
    </source>
</evidence>
<keyword evidence="8" id="KW-0723">Serine/threonine-protein kinase</keyword>
<dbReference type="SUPFAM" id="SSF56112">
    <property type="entry name" value="Protein kinase-like (PK-like)"/>
    <property type="match status" value="1"/>
</dbReference>
<dbReference type="SMART" id="SM00220">
    <property type="entry name" value="S_TKc"/>
    <property type="match status" value="1"/>
</dbReference>
<dbReference type="InterPro" id="IPR017441">
    <property type="entry name" value="Protein_kinase_ATP_BS"/>
</dbReference>
<feature type="coiled-coil region" evidence="6">
    <location>
        <begin position="453"/>
        <end position="480"/>
    </location>
</feature>
<dbReference type="KEGG" id="sbk:SHEWBE_3869"/>
<evidence type="ECO:0000256" key="6">
    <source>
        <dbReference type="SAM" id="Coils"/>
    </source>
</evidence>
<accession>A0A330M6W1</accession>
<keyword evidence="2 5" id="KW-0547">Nucleotide-binding</keyword>
<dbReference type="EMBL" id="LS483452">
    <property type="protein sequence ID" value="SQH77832.1"/>
    <property type="molecule type" value="Genomic_DNA"/>
</dbReference>
<dbReference type="PROSITE" id="PS00107">
    <property type="entry name" value="PROTEIN_KINASE_ATP"/>
    <property type="match status" value="1"/>
</dbReference>
<keyword evidence="6" id="KW-0175">Coiled coil</keyword>
<evidence type="ECO:0000256" key="4">
    <source>
        <dbReference type="ARBA" id="ARBA00022840"/>
    </source>
</evidence>
<dbReference type="PANTHER" id="PTHR43289">
    <property type="entry name" value="MITOGEN-ACTIVATED PROTEIN KINASE KINASE KINASE 20-RELATED"/>
    <property type="match status" value="1"/>
</dbReference>
<organism evidence="8 9">
    <name type="scientific">Shewanella benthica</name>
    <dbReference type="NCBI Taxonomy" id="43661"/>
    <lineage>
        <taxon>Bacteria</taxon>
        <taxon>Pseudomonadati</taxon>
        <taxon>Pseudomonadota</taxon>
        <taxon>Gammaproteobacteria</taxon>
        <taxon>Alteromonadales</taxon>
        <taxon>Shewanellaceae</taxon>
        <taxon>Shewanella</taxon>
    </lineage>
</organism>
<proteinExistence type="predicted"/>
<dbReference type="CDD" id="cd14014">
    <property type="entry name" value="STKc_PknB_like"/>
    <property type="match status" value="1"/>
</dbReference>
<dbReference type="RefSeq" id="WP_112353579.1">
    <property type="nucleotide sequence ID" value="NZ_LS483452.1"/>
</dbReference>
<dbReference type="PANTHER" id="PTHR43289:SF6">
    <property type="entry name" value="SERINE_THREONINE-PROTEIN KINASE NEKL-3"/>
    <property type="match status" value="1"/>
</dbReference>
<keyword evidence="1" id="KW-0808">Transferase</keyword>
<dbReference type="GO" id="GO:0004674">
    <property type="term" value="F:protein serine/threonine kinase activity"/>
    <property type="evidence" value="ECO:0007669"/>
    <property type="project" value="UniProtKB-KW"/>
</dbReference>
<keyword evidence="4 5" id="KW-0067">ATP-binding</keyword>
<feature type="binding site" evidence="5">
    <location>
        <position position="106"/>
    </location>
    <ligand>
        <name>ATP</name>
        <dbReference type="ChEBI" id="CHEBI:30616"/>
    </ligand>
</feature>
<dbReference type="Pfam" id="PF00069">
    <property type="entry name" value="Pkinase"/>
    <property type="match status" value="1"/>
</dbReference>
<protein>
    <submittedName>
        <fullName evidence="8">Serine/threonine protein kinase</fullName>
    </submittedName>
</protein>
<evidence type="ECO:0000256" key="2">
    <source>
        <dbReference type="ARBA" id="ARBA00022741"/>
    </source>
</evidence>
<name>A0A330M6W1_9GAMM</name>